<feature type="non-terminal residue" evidence="1">
    <location>
        <position position="1"/>
    </location>
</feature>
<gene>
    <name evidence="1" type="primary">pol_2628</name>
    <name evidence="1" type="ORF">AVEN_260284_1</name>
</gene>
<dbReference type="Proteomes" id="UP000499080">
    <property type="component" value="Unassembled WGS sequence"/>
</dbReference>
<dbReference type="AlphaFoldDB" id="A0A4Y2QIN5"/>
<proteinExistence type="predicted"/>
<reference evidence="1 2" key="1">
    <citation type="journal article" date="2019" name="Sci. Rep.">
        <title>Orb-weaving spider Araneus ventricosus genome elucidates the spidroin gene catalogue.</title>
        <authorList>
            <person name="Kono N."/>
            <person name="Nakamura H."/>
            <person name="Ohtoshi R."/>
            <person name="Moran D.A.P."/>
            <person name="Shinohara A."/>
            <person name="Yoshida Y."/>
            <person name="Fujiwara M."/>
            <person name="Mori M."/>
            <person name="Tomita M."/>
            <person name="Arakawa K."/>
        </authorList>
    </citation>
    <scope>NUCLEOTIDE SEQUENCE [LARGE SCALE GENOMIC DNA]</scope>
</reference>
<organism evidence="1 2">
    <name type="scientific">Araneus ventricosus</name>
    <name type="common">Orbweaver spider</name>
    <name type="synonym">Epeira ventricosa</name>
    <dbReference type="NCBI Taxonomy" id="182803"/>
    <lineage>
        <taxon>Eukaryota</taxon>
        <taxon>Metazoa</taxon>
        <taxon>Ecdysozoa</taxon>
        <taxon>Arthropoda</taxon>
        <taxon>Chelicerata</taxon>
        <taxon>Arachnida</taxon>
        <taxon>Araneae</taxon>
        <taxon>Araneomorphae</taxon>
        <taxon>Entelegynae</taxon>
        <taxon>Araneoidea</taxon>
        <taxon>Araneidae</taxon>
        <taxon>Araneus</taxon>
    </lineage>
</organism>
<comment type="caution">
    <text evidence="1">The sequence shown here is derived from an EMBL/GenBank/DDBJ whole genome shotgun (WGS) entry which is preliminary data.</text>
</comment>
<keyword evidence="2" id="KW-1185">Reference proteome</keyword>
<dbReference type="EMBL" id="BGPR01013974">
    <property type="protein sequence ID" value="GBN63126.1"/>
    <property type="molecule type" value="Genomic_DNA"/>
</dbReference>
<evidence type="ECO:0000313" key="1">
    <source>
        <dbReference type="EMBL" id="GBN63126.1"/>
    </source>
</evidence>
<protein>
    <submittedName>
        <fullName evidence="1">Retrovirus-related Pol polyprotein from transposon 297</fullName>
    </submittedName>
</protein>
<evidence type="ECO:0000313" key="2">
    <source>
        <dbReference type="Proteomes" id="UP000499080"/>
    </source>
</evidence>
<accession>A0A4Y2QIN5</accession>
<name>A0A4Y2QIN5_ARAVE</name>
<sequence length="19" mass="2377">VRYQRAELLLPVNCCYLHW</sequence>